<proteinExistence type="predicted"/>
<keyword evidence="2" id="KW-1133">Transmembrane helix</keyword>
<dbReference type="Proteomes" id="UP001341840">
    <property type="component" value="Unassembled WGS sequence"/>
</dbReference>
<reference evidence="3 4" key="1">
    <citation type="journal article" date="2023" name="Plants (Basel)">
        <title>Bridging the Gap: Combining Genomics and Transcriptomics Approaches to Understand Stylosanthes scabra, an Orphan Legume from the Brazilian Caatinga.</title>
        <authorList>
            <person name="Ferreira-Neto J.R.C."/>
            <person name="da Silva M.D."/>
            <person name="Binneck E."/>
            <person name="de Melo N.F."/>
            <person name="da Silva R.H."/>
            <person name="de Melo A.L.T.M."/>
            <person name="Pandolfi V."/>
            <person name="Bustamante F.O."/>
            <person name="Brasileiro-Vidal A.C."/>
            <person name="Benko-Iseppon A.M."/>
        </authorList>
    </citation>
    <scope>NUCLEOTIDE SEQUENCE [LARGE SCALE GENOMIC DNA]</scope>
    <source>
        <tissue evidence="3">Leaves</tissue>
    </source>
</reference>
<name>A0ABU6YNV6_9FABA</name>
<feature type="transmembrane region" description="Helical" evidence="2">
    <location>
        <begin position="101"/>
        <end position="122"/>
    </location>
</feature>
<accession>A0ABU6YNV6</accession>
<evidence type="ECO:0000313" key="4">
    <source>
        <dbReference type="Proteomes" id="UP001341840"/>
    </source>
</evidence>
<feature type="transmembrane region" description="Helical" evidence="2">
    <location>
        <begin position="156"/>
        <end position="177"/>
    </location>
</feature>
<sequence length="179" mass="19351">MRGSKRTGIGYYYENWFVGENVSGEESMERRRPRLIPESANGNGRKPKPQLLADGSSSSSSSCRQLLSRPQAPLLALFTSLPPPAFSVTAVTVAFPCSAGTAFFLHSLCIASFSLFPSFSILPSLRHSPFSVLLDGSAAALPPFWRCRLLSSPSSFSFPLFSSSFVLSLSLFSLLSVCV</sequence>
<evidence type="ECO:0000256" key="1">
    <source>
        <dbReference type="SAM" id="MobiDB-lite"/>
    </source>
</evidence>
<feature type="region of interest" description="Disordered" evidence="1">
    <location>
        <begin position="26"/>
        <end position="64"/>
    </location>
</feature>
<organism evidence="3 4">
    <name type="scientific">Stylosanthes scabra</name>
    <dbReference type="NCBI Taxonomy" id="79078"/>
    <lineage>
        <taxon>Eukaryota</taxon>
        <taxon>Viridiplantae</taxon>
        <taxon>Streptophyta</taxon>
        <taxon>Embryophyta</taxon>
        <taxon>Tracheophyta</taxon>
        <taxon>Spermatophyta</taxon>
        <taxon>Magnoliopsida</taxon>
        <taxon>eudicotyledons</taxon>
        <taxon>Gunneridae</taxon>
        <taxon>Pentapetalae</taxon>
        <taxon>rosids</taxon>
        <taxon>fabids</taxon>
        <taxon>Fabales</taxon>
        <taxon>Fabaceae</taxon>
        <taxon>Papilionoideae</taxon>
        <taxon>50 kb inversion clade</taxon>
        <taxon>dalbergioids sensu lato</taxon>
        <taxon>Dalbergieae</taxon>
        <taxon>Pterocarpus clade</taxon>
        <taxon>Stylosanthes</taxon>
    </lineage>
</organism>
<protein>
    <recommendedName>
        <fullName evidence="5">Transmembrane protein</fullName>
    </recommendedName>
</protein>
<gene>
    <name evidence="3" type="ORF">PIB30_077827</name>
</gene>
<dbReference type="EMBL" id="JASCZI010242713">
    <property type="protein sequence ID" value="MED6211879.1"/>
    <property type="molecule type" value="Genomic_DNA"/>
</dbReference>
<evidence type="ECO:0000313" key="3">
    <source>
        <dbReference type="EMBL" id="MED6211879.1"/>
    </source>
</evidence>
<keyword evidence="2" id="KW-0472">Membrane</keyword>
<keyword evidence="4" id="KW-1185">Reference proteome</keyword>
<comment type="caution">
    <text evidence="3">The sequence shown here is derived from an EMBL/GenBank/DDBJ whole genome shotgun (WGS) entry which is preliminary data.</text>
</comment>
<evidence type="ECO:0000256" key="2">
    <source>
        <dbReference type="SAM" id="Phobius"/>
    </source>
</evidence>
<feature type="non-terminal residue" evidence="3">
    <location>
        <position position="179"/>
    </location>
</feature>
<evidence type="ECO:0008006" key="5">
    <source>
        <dbReference type="Google" id="ProtNLM"/>
    </source>
</evidence>
<keyword evidence="2" id="KW-0812">Transmembrane</keyword>